<organism evidence="13 14">
    <name type="scientific">Aureobasidium pullulans</name>
    <name type="common">Black yeast</name>
    <name type="synonym">Pullularia pullulans</name>
    <dbReference type="NCBI Taxonomy" id="5580"/>
    <lineage>
        <taxon>Eukaryota</taxon>
        <taxon>Fungi</taxon>
        <taxon>Dikarya</taxon>
        <taxon>Ascomycota</taxon>
        <taxon>Pezizomycotina</taxon>
        <taxon>Dothideomycetes</taxon>
        <taxon>Dothideomycetidae</taxon>
        <taxon>Dothideales</taxon>
        <taxon>Saccotheciaceae</taxon>
        <taxon>Aureobasidium</taxon>
    </lineage>
</organism>
<keyword evidence="8 12" id="KW-1133">Transmembrane helix</keyword>
<dbReference type="InterPro" id="IPR008027">
    <property type="entry name" value="QCR9"/>
</dbReference>
<dbReference type="Proteomes" id="UP001341245">
    <property type="component" value="Unassembled WGS sequence"/>
</dbReference>
<proteinExistence type="inferred from homology"/>
<evidence type="ECO:0000256" key="11">
    <source>
        <dbReference type="ARBA" id="ARBA00044247"/>
    </source>
</evidence>
<keyword evidence="6 12" id="KW-0999">Mitochondrion inner membrane</keyword>
<sequence>MASPALQSVYNTIFRKNYVFLSVVFTSAFAMEIAFDNASNSVWNSINKGRQWKDLKQKYMENDDE</sequence>
<accession>A0ABR0TSL4</accession>
<evidence type="ECO:0000313" key="14">
    <source>
        <dbReference type="Proteomes" id="UP001341245"/>
    </source>
</evidence>
<evidence type="ECO:0000256" key="1">
    <source>
        <dbReference type="ARBA" id="ARBA00004434"/>
    </source>
</evidence>
<evidence type="ECO:0000256" key="12">
    <source>
        <dbReference type="RuleBase" id="RU368056"/>
    </source>
</evidence>
<feature type="transmembrane region" description="Helical" evidence="12">
    <location>
        <begin position="18"/>
        <end position="35"/>
    </location>
</feature>
<name>A0ABR0TSL4_AURPU</name>
<evidence type="ECO:0000256" key="6">
    <source>
        <dbReference type="ARBA" id="ARBA00022792"/>
    </source>
</evidence>
<dbReference type="PANTHER" id="PTHR12980">
    <property type="entry name" value="UBIQUINOL-CYTOCHROME C REDUCTASE COMPLEX, SUBUNIT X"/>
    <property type="match status" value="1"/>
</dbReference>
<keyword evidence="5 12" id="KW-0812">Transmembrane</keyword>
<dbReference type="InterPro" id="IPR036656">
    <property type="entry name" value="QCR9_sf"/>
</dbReference>
<evidence type="ECO:0000256" key="3">
    <source>
        <dbReference type="ARBA" id="ARBA00022448"/>
    </source>
</evidence>
<keyword evidence="9 12" id="KW-0496">Mitochondrion</keyword>
<evidence type="ECO:0000256" key="8">
    <source>
        <dbReference type="ARBA" id="ARBA00022989"/>
    </source>
</evidence>
<evidence type="ECO:0000256" key="2">
    <source>
        <dbReference type="ARBA" id="ARBA00007856"/>
    </source>
</evidence>
<comment type="function">
    <text evidence="12">Component of the ubiquinol-cytochrome c oxidoreductase, a multisubunit transmembrane complex that is part of the mitochondrial electron transport chain which drives oxidative phosphorylation. The complex plays an important role in the uptake of multiple carbon sources present in different host niches.</text>
</comment>
<dbReference type="Gene3D" id="1.20.5.260">
    <property type="entry name" value="Cytochrome b-c1 complex subunit 9"/>
    <property type="match status" value="1"/>
</dbReference>
<comment type="subcellular location">
    <subcellularLocation>
        <location evidence="1 12">Mitochondrion inner membrane</location>
        <topology evidence="1 12">Single-pass membrane protein</topology>
    </subcellularLocation>
</comment>
<reference evidence="13 14" key="1">
    <citation type="submission" date="2023-11" db="EMBL/GenBank/DDBJ databases">
        <title>Draft genome sequence and annotation of the polyextremotolerant black yeast-like fungus Aureobasidium pullulans NRRL 62042.</title>
        <authorList>
            <person name="Dielentheis-Frenken M.R.E."/>
            <person name="Wibberg D."/>
            <person name="Blank L.M."/>
            <person name="Tiso T."/>
        </authorList>
    </citation>
    <scope>NUCLEOTIDE SEQUENCE [LARGE SCALE GENOMIC DNA]</scope>
    <source>
        <strain evidence="13 14">NRRL 62042</strain>
    </source>
</reference>
<evidence type="ECO:0000256" key="4">
    <source>
        <dbReference type="ARBA" id="ARBA00022660"/>
    </source>
</evidence>
<protein>
    <recommendedName>
        <fullName evidence="11 12">Complex III subunit 9</fullName>
    </recommendedName>
</protein>
<comment type="subunit">
    <text evidence="12">Component of the ubiquinol-cytochrome c oxidoreductase (cytochrome b-c1 complex, complex III, CIII), a multisubunit enzyme composed of 3 respiratory subunits cytochrome b, cytochrome c1 and Rieske protein, 2 core protein subunits, and additional low-molecular weight protein subunits.</text>
</comment>
<gene>
    <name evidence="13" type="ORF">QM012_005869</name>
</gene>
<keyword evidence="14" id="KW-1185">Reference proteome</keyword>
<dbReference type="Pfam" id="PF05365">
    <property type="entry name" value="UCR_UQCRX_QCR9"/>
    <property type="match status" value="1"/>
</dbReference>
<evidence type="ECO:0000256" key="7">
    <source>
        <dbReference type="ARBA" id="ARBA00022982"/>
    </source>
</evidence>
<evidence type="ECO:0000313" key="13">
    <source>
        <dbReference type="EMBL" id="KAK6006861.1"/>
    </source>
</evidence>
<keyword evidence="4 12" id="KW-0679">Respiratory chain</keyword>
<comment type="caution">
    <text evidence="13">The sequence shown here is derived from an EMBL/GenBank/DDBJ whole genome shotgun (WGS) entry which is preliminary data.</text>
</comment>
<dbReference type="PANTHER" id="PTHR12980:SF0">
    <property type="entry name" value="CYTOCHROME B-C1 COMPLEX SUBUNIT 9"/>
    <property type="match status" value="1"/>
</dbReference>
<evidence type="ECO:0000256" key="5">
    <source>
        <dbReference type="ARBA" id="ARBA00022692"/>
    </source>
</evidence>
<evidence type="ECO:0000256" key="9">
    <source>
        <dbReference type="ARBA" id="ARBA00023128"/>
    </source>
</evidence>
<dbReference type="EMBL" id="JASGXD010000003">
    <property type="protein sequence ID" value="KAK6006861.1"/>
    <property type="molecule type" value="Genomic_DNA"/>
</dbReference>
<keyword evidence="10 12" id="KW-0472">Membrane</keyword>
<evidence type="ECO:0000256" key="10">
    <source>
        <dbReference type="ARBA" id="ARBA00023136"/>
    </source>
</evidence>
<comment type="similarity">
    <text evidence="2 12">Belongs to the UQCR10/QCR9 family.</text>
</comment>
<keyword evidence="7 12" id="KW-0249">Electron transport</keyword>
<keyword evidence="3 12" id="KW-0813">Transport</keyword>
<dbReference type="SUPFAM" id="SSF81514">
    <property type="entry name" value="Subunit X (non-heme 7 kDa protein) of cytochrome bc1 complex (Ubiquinol-cytochrome c reductase)"/>
    <property type="match status" value="1"/>
</dbReference>